<dbReference type="EMBL" id="DRXS01000011">
    <property type="protein sequence ID" value="HHR40223.1"/>
    <property type="molecule type" value="Genomic_DNA"/>
</dbReference>
<dbReference type="GO" id="GO:0005829">
    <property type="term" value="C:cytosol"/>
    <property type="evidence" value="ECO:0007669"/>
    <property type="project" value="TreeGrafter"/>
</dbReference>
<dbReference type="GO" id="GO:0051604">
    <property type="term" value="P:protein maturation"/>
    <property type="evidence" value="ECO:0007669"/>
    <property type="project" value="TreeGrafter"/>
</dbReference>
<protein>
    <submittedName>
        <fullName evidence="1">Formate dehydrogenase accessory protein FdhE</fullName>
    </submittedName>
</protein>
<dbReference type="CDD" id="cd16341">
    <property type="entry name" value="FdhE"/>
    <property type="match status" value="1"/>
</dbReference>
<dbReference type="InterPro" id="IPR006452">
    <property type="entry name" value="Formate_DH_accessory"/>
</dbReference>
<dbReference type="GO" id="GO:0008199">
    <property type="term" value="F:ferric iron binding"/>
    <property type="evidence" value="ECO:0007669"/>
    <property type="project" value="TreeGrafter"/>
</dbReference>
<sequence length="269" mass="30651">MSLLKARLKRLENNYEIVRFASFLIEVRDELVEKVELSRLTKPGFVEKTASAIAKGSRPLLDEEIINNINFDYLSQVFVDLFKTLKERAAVDGEVDRITQGLKNDSNFVRKLFEYAAGLLDEPPANVERELLLHIVFIPLQPLLKSINQLNSRLDTPTYVRSCLTCGKKYITGVYRGGFRHMLCSACGHLARVDFFYCPSCGTTDPHALRFQRFQEEPYFQLEICDRCGAYYKMVNEDIVGSVSEDPMLLDFATIDLDNVANTVKQKTG</sequence>
<dbReference type="Gene3D" id="3.90.1670.10">
    <property type="entry name" value="FdhE-like domain"/>
    <property type="match status" value="1"/>
</dbReference>
<dbReference type="AlphaFoldDB" id="A0A7C5Y9U3"/>
<comment type="caution">
    <text evidence="1">The sequence shown here is derived from an EMBL/GenBank/DDBJ whole genome shotgun (WGS) entry which is preliminary data.</text>
</comment>
<dbReference type="SUPFAM" id="SSF144020">
    <property type="entry name" value="FdhE-like"/>
    <property type="match status" value="1"/>
</dbReference>
<dbReference type="InterPro" id="IPR024064">
    <property type="entry name" value="FdhE-like_sf"/>
</dbReference>
<organism evidence="1">
    <name type="scientific">Caldiarchaeum subterraneum</name>
    <dbReference type="NCBI Taxonomy" id="311458"/>
    <lineage>
        <taxon>Archaea</taxon>
        <taxon>Nitrososphaerota</taxon>
        <taxon>Candidatus Caldarchaeales</taxon>
        <taxon>Candidatus Caldarchaeaceae</taxon>
        <taxon>Candidatus Caldarchaeum</taxon>
    </lineage>
</organism>
<reference evidence="1" key="1">
    <citation type="journal article" date="2020" name="mSystems">
        <title>Genome- and Community-Level Interaction Insights into Carbon Utilization and Element Cycling Functions of Hydrothermarchaeota in Hydrothermal Sediment.</title>
        <authorList>
            <person name="Zhou Z."/>
            <person name="Liu Y."/>
            <person name="Xu W."/>
            <person name="Pan J."/>
            <person name="Luo Z.H."/>
            <person name="Li M."/>
        </authorList>
    </citation>
    <scope>NUCLEOTIDE SEQUENCE [LARGE SCALE GENOMIC DNA]</scope>
    <source>
        <strain evidence="1">SpSt-1084</strain>
    </source>
</reference>
<name>A0A7C5Y9U3_CALS0</name>
<dbReference type="PANTHER" id="PTHR37689:SF1">
    <property type="entry name" value="PROTEIN FDHE"/>
    <property type="match status" value="1"/>
</dbReference>
<evidence type="ECO:0000313" key="1">
    <source>
        <dbReference type="EMBL" id="HHR40223.1"/>
    </source>
</evidence>
<proteinExistence type="predicted"/>
<dbReference type="PANTHER" id="PTHR37689">
    <property type="entry name" value="PROTEIN FDHE"/>
    <property type="match status" value="1"/>
</dbReference>
<gene>
    <name evidence="1" type="primary">fdhE</name>
    <name evidence="1" type="ORF">ENM42_00170</name>
</gene>
<accession>A0A7C5Y9U3</accession>